<reference evidence="4" key="1">
    <citation type="journal article" date="2021" name="IMA Fungus">
        <title>Genomic characterization of three marine fungi, including Emericellopsis atlantica sp. nov. with signatures of a generalist lifestyle and marine biomass degradation.</title>
        <authorList>
            <person name="Hagestad O.C."/>
            <person name="Hou L."/>
            <person name="Andersen J.H."/>
            <person name="Hansen E.H."/>
            <person name="Altermark B."/>
            <person name="Li C."/>
            <person name="Kuhnert E."/>
            <person name="Cox R.J."/>
            <person name="Crous P.W."/>
            <person name="Spatafora J.W."/>
            <person name="Lail K."/>
            <person name="Amirebrahimi M."/>
            <person name="Lipzen A."/>
            <person name="Pangilinan J."/>
            <person name="Andreopoulos W."/>
            <person name="Hayes R.D."/>
            <person name="Ng V."/>
            <person name="Grigoriev I.V."/>
            <person name="Jackson S.A."/>
            <person name="Sutton T.D.S."/>
            <person name="Dobson A.D.W."/>
            <person name="Rama T."/>
        </authorList>
    </citation>
    <scope>NUCLEOTIDE SEQUENCE</scope>
    <source>
        <strain evidence="4">TRa018bII</strain>
    </source>
</reference>
<dbReference type="AlphaFoldDB" id="A0A9P7YR80"/>
<dbReference type="InterPro" id="IPR026832">
    <property type="entry name" value="Asteroid"/>
</dbReference>
<feature type="domain" description="Asteroid" evidence="3">
    <location>
        <begin position="148"/>
        <end position="397"/>
    </location>
</feature>
<evidence type="ECO:0000256" key="1">
    <source>
        <dbReference type="ARBA" id="ARBA00007398"/>
    </source>
</evidence>
<name>A0A9P7YR80_9HELO</name>
<dbReference type="PANTHER" id="PTHR15665">
    <property type="entry name" value="ASTEROID PROTEIN"/>
    <property type="match status" value="1"/>
</dbReference>
<dbReference type="PANTHER" id="PTHR15665:SF1">
    <property type="entry name" value="PROTEIN ASTEROID HOMOLOG 1"/>
    <property type="match status" value="1"/>
</dbReference>
<comment type="caution">
    <text evidence="4">The sequence shown here is derived from an EMBL/GenBank/DDBJ whole genome shotgun (WGS) entry which is preliminary data.</text>
</comment>
<feature type="region of interest" description="Disordered" evidence="2">
    <location>
        <begin position="564"/>
        <end position="600"/>
    </location>
</feature>
<dbReference type="InterPro" id="IPR039436">
    <property type="entry name" value="Asteroid_dom"/>
</dbReference>
<evidence type="ECO:0000313" key="4">
    <source>
        <dbReference type="EMBL" id="KAG9237755.1"/>
    </source>
</evidence>
<proteinExistence type="inferred from homology"/>
<dbReference type="InterPro" id="IPR029060">
    <property type="entry name" value="PIN-like_dom_sf"/>
</dbReference>
<evidence type="ECO:0000256" key="2">
    <source>
        <dbReference type="SAM" id="MobiDB-lite"/>
    </source>
</evidence>
<evidence type="ECO:0000313" key="5">
    <source>
        <dbReference type="Proteomes" id="UP000824998"/>
    </source>
</evidence>
<protein>
    <submittedName>
        <fullName evidence="4">XPG domain containing-domain-containing protein</fullName>
    </submittedName>
</protein>
<comment type="similarity">
    <text evidence="1">Belongs to the asteroid family.</text>
</comment>
<dbReference type="Proteomes" id="UP000824998">
    <property type="component" value="Unassembled WGS sequence"/>
</dbReference>
<sequence length="600" mass="67012">MGVPRLTRLLRPYATESQSLRGTSVVVDGPAFCYHAYHICLSARWKARNQFEAAISYAEVGRVAIAWLDALRLSGVSIRHIYFDGYLPASKYETRISRIVKHTDKLLSYHTAYPITPYSAAPAHQDGNFVEVIGRHSVPDRLTKLPPVPFLVPAILECLKTSVAYKDITKVVPGEADVYCAESIRDATGIVLTGDSDLLVHNIGRESSVLFFGDIERDTDDQLEGLRALVYCPTRIATRLGLPDLYALAFELTSDITVSFPQLLERAKSLATSVGSSDKYEDFQNEYVGMTSPMPRDESGILGVLFSMDPRISEYVLQFPYIAKIAGYDLQFDSASTSHVFLPFLFDNPIRTNAWEISRSVRQLAYGLVNLVVPAGESKCTVFEHKRQQSKSGGRELQILDPSKLLDACEALLTILNEMSAKLPDCSQEEIWQAVGVYQDVDWHISNSKEVLGSLVRHQVLMLEDKQNQNLSWDILQYSAQLDGSYYSFRILKQITLLTTSLKPDLPPLILTLNQRLQSLPPIEVVKSFSHIVPTIKMIKQKGMAKVAHEVFGVALVEVSAKPQMSRRDAKRKRKADRAHSGLANSDQKASNPFDVLSIE</sequence>
<evidence type="ECO:0000259" key="3">
    <source>
        <dbReference type="Pfam" id="PF12813"/>
    </source>
</evidence>
<gene>
    <name evidence="4" type="ORF">BJ875DRAFT_369389</name>
</gene>
<dbReference type="SUPFAM" id="SSF88723">
    <property type="entry name" value="PIN domain-like"/>
    <property type="match status" value="1"/>
</dbReference>
<accession>A0A9P7YR80</accession>
<dbReference type="OrthoDB" id="5297549at2759"/>
<dbReference type="Gene3D" id="3.40.50.1010">
    <property type="entry name" value="5'-nuclease"/>
    <property type="match status" value="1"/>
</dbReference>
<keyword evidence="5" id="KW-1185">Reference proteome</keyword>
<organism evidence="4 5">
    <name type="scientific">Amylocarpus encephaloides</name>
    <dbReference type="NCBI Taxonomy" id="45428"/>
    <lineage>
        <taxon>Eukaryota</taxon>
        <taxon>Fungi</taxon>
        <taxon>Dikarya</taxon>
        <taxon>Ascomycota</taxon>
        <taxon>Pezizomycotina</taxon>
        <taxon>Leotiomycetes</taxon>
        <taxon>Helotiales</taxon>
        <taxon>Helotiales incertae sedis</taxon>
        <taxon>Amylocarpus</taxon>
    </lineage>
</organism>
<dbReference type="Pfam" id="PF12813">
    <property type="entry name" value="XPG_I_2"/>
    <property type="match status" value="1"/>
</dbReference>
<dbReference type="EMBL" id="MU251381">
    <property type="protein sequence ID" value="KAG9237755.1"/>
    <property type="molecule type" value="Genomic_DNA"/>
</dbReference>